<dbReference type="EMBL" id="JYDV01003696">
    <property type="protein sequence ID" value="KRY96166.1"/>
    <property type="molecule type" value="Genomic_DNA"/>
</dbReference>
<reference evidence="2 3" key="1">
    <citation type="submission" date="2015-01" db="EMBL/GenBank/DDBJ databases">
        <title>Evolution of Trichinella species and genotypes.</title>
        <authorList>
            <person name="Korhonen P.K."/>
            <person name="Edoardo P."/>
            <person name="Giuseppe L.R."/>
            <person name="Gasser R.B."/>
        </authorList>
    </citation>
    <scope>NUCLEOTIDE SEQUENCE [LARGE SCALE GENOMIC DNA]</scope>
    <source>
        <strain evidence="2">ISS176</strain>
    </source>
</reference>
<comment type="caution">
    <text evidence="2">The sequence shown here is derived from an EMBL/GenBank/DDBJ whole genome shotgun (WGS) entry which is preliminary data.</text>
</comment>
<sequence length="85" mass="9512">MQILPHSVGQEKRTISPYPWSRGKNTNSPHIRGSLTHLFCAESLCFPRSRVGERALNLPKEQGKSLHSPLSKGRELHAPGWGPFL</sequence>
<accession>A0A0V1GD72</accession>
<name>A0A0V1GD72_TRIPS</name>
<dbReference type="Proteomes" id="UP000054826">
    <property type="component" value="Unassembled WGS sequence"/>
</dbReference>
<evidence type="ECO:0000313" key="2">
    <source>
        <dbReference type="EMBL" id="KRY96166.1"/>
    </source>
</evidence>
<proteinExistence type="predicted"/>
<protein>
    <submittedName>
        <fullName evidence="2">Uncharacterized protein</fullName>
    </submittedName>
</protein>
<dbReference type="AlphaFoldDB" id="A0A0V1GD72"/>
<feature type="region of interest" description="Disordered" evidence="1">
    <location>
        <begin position="1"/>
        <end position="25"/>
    </location>
</feature>
<feature type="non-terminal residue" evidence="2">
    <location>
        <position position="85"/>
    </location>
</feature>
<feature type="region of interest" description="Disordered" evidence="1">
    <location>
        <begin position="56"/>
        <end position="85"/>
    </location>
</feature>
<organism evidence="2 3">
    <name type="scientific">Trichinella pseudospiralis</name>
    <name type="common">Parasitic roundworm</name>
    <dbReference type="NCBI Taxonomy" id="6337"/>
    <lineage>
        <taxon>Eukaryota</taxon>
        <taxon>Metazoa</taxon>
        <taxon>Ecdysozoa</taxon>
        <taxon>Nematoda</taxon>
        <taxon>Enoplea</taxon>
        <taxon>Dorylaimia</taxon>
        <taxon>Trichinellida</taxon>
        <taxon>Trichinellidae</taxon>
        <taxon>Trichinella</taxon>
    </lineage>
</organism>
<evidence type="ECO:0000256" key="1">
    <source>
        <dbReference type="SAM" id="MobiDB-lite"/>
    </source>
</evidence>
<evidence type="ECO:0000313" key="3">
    <source>
        <dbReference type="Proteomes" id="UP000054826"/>
    </source>
</evidence>
<gene>
    <name evidence="2" type="ORF">T4C_741</name>
</gene>